<dbReference type="PROSITE" id="PS50294">
    <property type="entry name" value="WD_REPEATS_REGION"/>
    <property type="match status" value="1"/>
</dbReference>
<protein>
    <recommendedName>
        <fullName evidence="6">ASTRA-associated protein 1</fullName>
    </recommendedName>
</protein>
<dbReference type="InterPro" id="IPR019775">
    <property type="entry name" value="WD40_repeat_CS"/>
</dbReference>
<gene>
    <name evidence="9" type="ORF">ASPSYDRAFT_55026</name>
</gene>
<keyword evidence="1 7" id="KW-0853">WD repeat</keyword>
<dbReference type="GeneID" id="63765035"/>
<dbReference type="Pfam" id="PF00400">
    <property type="entry name" value="WD40"/>
    <property type="match status" value="4"/>
</dbReference>
<sequence>MSSTQSRPPATPIYILRGHAAAIHALQIFNQNLRLVSGDADGWIVVWDLIFKRPVAVWKAHEGAVLEVKGFMLGGGCLTEIYTHGRDHKLRVWRFRIQDEEILQKALPVDGSGQPTASTQSQTQIQPWLVHSLPVNALNFCAFSMLFLAPDETAQHSEEGDTESEIPPSSVLFAVPNALDSGAVDLFHLPSERRICTIPTDPAVKTGMVMAAQLTRIQGSKDLHVAAAFEDGHVMVFGCRGVFNNSKPLVDTSKNWKWERLYTSTPHSQPVLSIDTSPSREYFLSSSADAVLAKHPIPQIGASSTREVPLKSVNTKHAGQQGLRVRSDGKIFATAGWDSRVRVYSCKTMKELAVLKWHKEGCYAVAFADLPSITALDAETSGAGRKEPKEGDKTDEGEDNKGLIQREEKEYSLAQVQRQRSLKVQNTHWLVAGSKDGKISLWDIY</sequence>
<feature type="compositionally biased region" description="Basic and acidic residues" evidence="8">
    <location>
        <begin position="384"/>
        <end position="403"/>
    </location>
</feature>
<dbReference type="InterPro" id="IPR015943">
    <property type="entry name" value="WD40/YVTN_repeat-like_dom_sf"/>
</dbReference>
<dbReference type="RefSeq" id="XP_040705895.1">
    <property type="nucleotide sequence ID" value="XM_040848962.1"/>
</dbReference>
<evidence type="ECO:0000256" key="8">
    <source>
        <dbReference type="SAM" id="MobiDB-lite"/>
    </source>
</evidence>
<dbReference type="EMBL" id="KV878583">
    <property type="protein sequence ID" value="OJJ62089.1"/>
    <property type="molecule type" value="Genomic_DNA"/>
</dbReference>
<dbReference type="SUPFAM" id="SSF50978">
    <property type="entry name" value="WD40 repeat-like"/>
    <property type="match status" value="1"/>
</dbReference>
<evidence type="ECO:0000313" key="10">
    <source>
        <dbReference type="Proteomes" id="UP000184356"/>
    </source>
</evidence>
<dbReference type="Proteomes" id="UP000184356">
    <property type="component" value="Unassembled WGS sequence"/>
</dbReference>
<dbReference type="PROSITE" id="PS50082">
    <property type="entry name" value="WD_REPEATS_2"/>
    <property type="match status" value="2"/>
</dbReference>
<dbReference type="OrthoDB" id="7668193at2759"/>
<organism evidence="9 10">
    <name type="scientific">Aspergillus sydowii CBS 593.65</name>
    <dbReference type="NCBI Taxonomy" id="1036612"/>
    <lineage>
        <taxon>Eukaryota</taxon>
        <taxon>Fungi</taxon>
        <taxon>Dikarya</taxon>
        <taxon>Ascomycota</taxon>
        <taxon>Pezizomycotina</taxon>
        <taxon>Eurotiomycetes</taxon>
        <taxon>Eurotiomycetidae</taxon>
        <taxon>Eurotiales</taxon>
        <taxon>Aspergillaceae</taxon>
        <taxon>Aspergillus</taxon>
        <taxon>Aspergillus subgen. Nidulantes</taxon>
    </lineage>
</organism>
<evidence type="ECO:0000256" key="1">
    <source>
        <dbReference type="ARBA" id="ARBA00022574"/>
    </source>
</evidence>
<evidence type="ECO:0000313" key="9">
    <source>
        <dbReference type="EMBL" id="OJJ62089.1"/>
    </source>
</evidence>
<comment type="function">
    <text evidence="3">Component of the ASTRA complex involved in chromatin remodeling.</text>
</comment>
<accession>A0A1L9TRM1</accession>
<dbReference type="PANTHER" id="PTHR19854">
    <property type="entry name" value="TRANSDUCIN BETA-LIKE 3"/>
    <property type="match status" value="1"/>
</dbReference>
<evidence type="ECO:0000256" key="7">
    <source>
        <dbReference type="PROSITE-ProRule" id="PRU00221"/>
    </source>
</evidence>
<dbReference type="Gene3D" id="2.130.10.10">
    <property type="entry name" value="YVTN repeat-like/Quinoprotein amine dehydrogenase"/>
    <property type="match status" value="3"/>
</dbReference>
<feature type="repeat" description="WD" evidence="7">
    <location>
        <begin position="430"/>
        <end position="445"/>
    </location>
</feature>
<reference evidence="10" key="1">
    <citation type="journal article" date="2017" name="Genome Biol.">
        <title>Comparative genomics reveals high biological diversity and specific adaptations in the industrially and medically important fungal genus Aspergillus.</title>
        <authorList>
            <person name="de Vries R.P."/>
            <person name="Riley R."/>
            <person name="Wiebenga A."/>
            <person name="Aguilar-Osorio G."/>
            <person name="Amillis S."/>
            <person name="Uchima C.A."/>
            <person name="Anderluh G."/>
            <person name="Asadollahi M."/>
            <person name="Askin M."/>
            <person name="Barry K."/>
            <person name="Battaglia E."/>
            <person name="Bayram O."/>
            <person name="Benocci T."/>
            <person name="Braus-Stromeyer S.A."/>
            <person name="Caldana C."/>
            <person name="Canovas D."/>
            <person name="Cerqueira G.C."/>
            <person name="Chen F."/>
            <person name="Chen W."/>
            <person name="Choi C."/>
            <person name="Clum A."/>
            <person name="Dos Santos R.A."/>
            <person name="Damasio A.R."/>
            <person name="Diallinas G."/>
            <person name="Emri T."/>
            <person name="Fekete E."/>
            <person name="Flipphi M."/>
            <person name="Freyberg S."/>
            <person name="Gallo A."/>
            <person name="Gournas C."/>
            <person name="Habgood R."/>
            <person name="Hainaut M."/>
            <person name="Harispe M.L."/>
            <person name="Henrissat B."/>
            <person name="Hilden K.S."/>
            <person name="Hope R."/>
            <person name="Hossain A."/>
            <person name="Karabika E."/>
            <person name="Karaffa L."/>
            <person name="Karanyi Z."/>
            <person name="Krasevec N."/>
            <person name="Kuo A."/>
            <person name="Kusch H."/>
            <person name="LaButti K."/>
            <person name="Lagendijk E.L."/>
            <person name="Lapidus A."/>
            <person name="Levasseur A."/>
            <person name="Lindquist E."/>
            <person name="Lipzen A."/>
            <person name="Logrieco A.F."/>
            <person name="MacCabe A."/>
            <person name="Maekelae M.R."/>
            <person name="Malavazi I."/>
            <person name="Melin P."/>
            <person name="Meyer V."/>
            <person name="Mielnichuk N."/>
            <person name="Miskei M."/>
            <person name="Molnar A.P."/>
            <person name="Mule G."/>
            <person name="Ngan C.Y."/>
            <person name="Orejas M."/>
            <person name="Orosz E."/>
            <person name="Ouedraogo J.P."/>
            <person name="Overkamp K.M."/>
            <person name="Park H.-S."/>
            <person name="Perrone G."/>
            <person name="Piumi F."/>
            <person name="Punt P.J."/>
            <person name="Ram A.F."/>
            <person name="Ramon A."/>
            <person name="Rauscher S."/>
            <person name="Record E."/>
            <person name="Riano-Pachon D.M."/>
            <person name="Robert V."/>
            <person name="Roehrig J."/>
            <person name="Ruller R."/>
            <person name="Salamov A."/>
            <person name="Salih N.S."/>
            <person name="Samson R.A."/>
            <person name="Sandor E."/>
            <person name="Sanguinetti M."/>
            <person name="Schuetze T."/>
            <person name="Sepcic K."/>
            <person name="Shelest E."/>
            <person name="Sherlock G."/>
            <person name="Sophianopoulou V."/>
            <person name="Squina F.M."/>
            <person name="Sun H."/>
            <person name="Susca A."/>
            <person name="Todd R.B."/>
            <person name="Tsang A."/>
            <person name="Unkles S.E."/>
            <person name="van de Wiele N."/>
            <person name="van Rossen-Uffink D."/>
            <person name="Oliveira J.V."/>
            <person name="Vesth T.C."/>
            <person name="Visser J."/>
            <person name="Yu J.-H."/>
            <person name="Zhou M."/>
            <person name="Andersen M.R."/>
            <person name="Archer D.B."/>
            <person name="Baker S.E."/>
            <person name="Benoit I."/>
            <person name="Brakhage A.A."/>
            <person name="Braus G.H."/>
            <person name="Fischer R."/>
            <person name="Frisvad J.C."/>
            <person name="Goldman G.H."/>
            <person name="Houbraken J."/>
            <person name="Oakley B."/>
            <person name="Pocsi I."/>
            <person name="Scazzocchio C."/>
            <person name="Seiboth B."/>
            <person name="vanKuyk P.A."/>
            <person name="Wortman J."/>
            <person name="Dyer P.S."/>
            <person name="Grigoriev I.V."/>
        </authorList>
    </citation>
    <scope>NUCLEOTIDE SEQUENCE [LARGE SCALE GENOMIC DNA]</scope>
    <source>
        <strain evidence="10">CBS 593.65</strain>
    </source>
</reference>
<feature type="repeat" description="WD" evidence="7">
    <location>
        <begin position="16"/>
        <end position="49"/>
    </location>
</feature>
<proteinExistence type="inferred from homology"/>
<comment type="similarity">
    <text evidence="4">Belongs to the WD repeat ASA1 family.</text>
</comment>
<evidence type="ECO:0000256" key="4">
    <source>
        <dbReference type="ARBA" id="ARBA00037931"/>
    </source>
</evidence>
<dbReference type="SMART" id="SM00320">
    <property type="entry name" value="WD40"/>
    <property type="match status" value="4"/>
</dbReference>
<evidence type="ECO:0000256" key="3">
    <source>
        <dbReference type="ARBA" id="ARBA00037338"/>
    </source>
</evidence>
<evidence type="ECO:0000256" key="5">
    <source>
        <dbReference type="ARBA" id="ARBA00038749"/>
    </source>
</evidence>
<dbReference type="PROSITE" id="PS00678">
    <property type="entry name" value="WD_REPEATS_1"/>
    <property type="match status" value="2"/>
</dbReference>
<keyword evidence="2" id="KW-0677">Repeat</keyword>
<evidence type="ECO:0000256" key="2">
    <source>
        <dbReference type="ARBA" id="ARBA00022737"/>
    </source>
</evidence>
<dbReference type="VEuPathDB" id="FungiDB:ASPSYDRAFT_55026"/>
<name>A0A1L9TRM1_9EURO</name>
<dbReference type="InterPro" id="IPR001680">
    <property type="entry name" value="WD40_rpt"/>
</dbReference>
<feature type="region of interest" description="Disordered" evidence="8">
    <location>
        <begin position="379"/>
        <end position="403"/>
    </location>
</feature>
<dbReference type="InterPro" id="IPR036322">
    <property type="entry name" value="WD40_repeat_dom_sf"/>
</dbReference>
<comment type="subunit">
    <text evidence="5">Component of the ASTRA chromatin remodeling machinery complex.</text>
</comment>
<dbReference type="STRING" id="1036612.A0A1L9TRM1"/>
<keyword evidence="10" id="KW-1185">Reference proteome</keyword>
<evidence type="ECO:0000256" key="6">
    <source>
        <dbReference type="ARBA" id="ARBA00040563"/>
    </source>
</evidence>
<dbReference type="AlphaFoldDB" id="A0A1L9TRM1"/>
<dbReference type="PANTHER" id="PTHR19854:SF1">
    <property type="entry name" value="GUANINE NUCLEOTIDE-BINDING PROTEIN SUBUNIT BETA-LIKE PROTEIN 1"/>
    <property type="match status" value="1"/>
</dbReference>